<accession>A0ABW5BGG4</accession>
<protein>
    <submittedName>
        <fullName evidence="1">Carboxypeptidase-like regulatory domain-containing protein</fullName>
    </submittedName>
</protein>
<dbReference type="Gene3D" id="2.60.40.10">
    <property type="entry name" value="Immunoglobulins"/>
    <property type="match status" value="1"/>
</dbReference>
<dbReference type="InterPro" id="IPR003961">
    <property type="entry name" value="FN3_dom"/>
</dbReference>
<dbReference type="CDD" id="cd00063">
    <property type="entry name" value="FN3"/>
    <property type="match status" value="1"/>
</dbReference>
<dbReference type="RefSeq" id="WP_380806463.1">
    <property type="nucleotide sequence ID" value="NZ_JBHUIV010000030.1"/>
</dbReference>
<dbReference type="Proteomes" id="UP001597414">
    <property type="component" value="Unassembled WGS sequence"/>
</dbReference>
<evidence type="ECO:0000313" key="2">
    <source>
        <dbReference type="Proteomes" id="UP001597414"/>
    </source>
</evidence>
<proteinExistence type="predicted"/>
<dbReference type="SUPFAM" id="SSF49464">
    <property type="entry name" value="Carboxypeptidase regulatory domain-like"/>
    <property type="match status" value="2"/>
</dbReference>
<dbReference type="InterPro" id="IPR036116">
    <property type="entry name" value="FN3_sf"/>
</dbReference>
<dbReference type="EMBL" id="JBHUIV010000030">
    <property type="protein sequence ID" value="MFD2203660.1"/>
    <property type="molecule type" value="Genomic_DNA"/>
</dbReference>
<dbReference type="Gene3D" id="2.60.40.1120">
    <property type="entry name" value="Carboxypeptidase-like, regulatory domain"/>
    <property type="match status" value="2"/>
</dbReference>
<sequence>GSGMEIAPGEFVVSNGTAMAEWLYGLEPGTTYHFAVFEYNGTGSETFYLTDPYLAGTGSTLSTPMIQSSNAFISSRSNNSINISWTRGDGANRILIGRKDGPVNVEPQDLTNYSTSANFGTSWTEIGTGNFALAAGNGNNVNITNLEPGTNYNFALFEYNGSQAKLYLRPGYSFALATFGERPTVQTSNATYSNIGFNSFDVSFVKGNGTRRLVLARAGSAVNAGPADFASYSANSTFGQGDEIGSGNFVVYNGLDENFSLAGLSPGVTYHLAFFEYTVSEQGELYLAPAYTSTQATFENYDLAISAVLSPESSCDLSEAEKIIVEVSNLSSTPVEVFSLGYSINGGTPVIEEVSGENLLPGNGTFTYTFIQSADFFNEGIYDLRVFLILEGDINRENDELTVSVENYPVPIVSVTEDTSIVEGESLLLEATGGVEYLWSTGETTASITVQPTETTVYTVLITDQNGCSAELSVQVEVLPNPCGGLCPEGSICFNGQCIPEILTVTGTVRDLDTNEPLAGAKITLDGECTLCQFDWTQDVFTDSEGNFNVQLSYGSSLNFSKSGYLNVSFGPVTADVPDAVVLMEAGDPLCTGIECPEGSICFNGQCIPEILTVTGTVRDLDTNEPLAGAKITLDGECTLCQFDWTQDVFTDSEGNFSVQLSYGSSLNFSKSGYLNASFGPVTADVPDAVILMEAGDPLCAGIECPEGSICFNGQCIP</sequence>
<keyword evidence="2" id="KW-1185">Reference proteome</keyword>
<comment type="caution">
    <text evidence="1">The sequence shown here is derived from an EMBL/GenBank/DDBJ whole genome shotgun (WGS) entry which is preliminary data.</text>
</comment>
<evidence type="ECO:0000313" key="1">
    <source>
        <dbReference type="EMBL" id="MFD2203660.1"/>
    </source>
</evidence>
<dbReference type="InterPro" id="IPR008969">
    <property type="entry name" value="CarboxyPept-like_regulatory"/>
</dbReference>
<reference evidence="2" key="1">
    <citation type="journal article" date="2019" name="Int. J. Syst. Evol. Microbiol.">
        <title>The Global Catalogue of Microorganisms (GCM) 10K type strain sequencing project: providing services to taxonomists for standard genome sequencing and annotation.</title>
        <authorList>
            <consortium name="The Broad Institute Genomics Platform"/>
            <consortium name="The Broad Institute Genome Sequencing Center for Infectious Disease"/>
            <person name="Wu L."/>
            <person name="Ma J."/>
        </authorList>
    </citation>
    <scope>NUCLEOTIDE SEQUENCE [LARGE SCALE GENOMIC DNA]</scope>
    <source>
        <strain evidence="2">KCTC 19812</strain>
    </source>
</reference>
<organism evidence="1 2">
    <name type="scientific">Shivajiella indica</name>
    <dbReference type="NCBI Taxonomy" id="872115"/>
    <lineage>
        <taxon>Bacteria</taxon>
        <taxon>Pseudomonadati</taxon>
        <taxon>Bacteroidota</taxon>
        <taxon>Cytophagia</taxon>
        <taxon>Cytophagales</taxon>
        <taxon>Cyclobacteriaceae</taxon>
        <taxon>Shivajiella</taxon>
    </lineage>
</organism>
<feature type="non-terminal residue" evidence="1">
    <location>
        <position position="1"/>
    </location>
</feature>
<dbReference type="InterPro" id="IPR013783">
    <property type="entry name" value="Ig-like_fold"/>
</dbReference>
<dbReference type="SUPFAM" id="SSF49265">
    <property type="entry name" value="Fibronectin type III"/>
    <property type="match status" value="1"/>
</dbReference>
<feature type="non-terminal residue" evidence="1">
    <location>
        <position position="718"/>
    </location>
</feature>
<gene>
    <name evidence="1" type="ORF">ACFSKV_18940</name>
</gene>
<name>A0ABW5BGG4_9BACT</name>